<feature type="region of interest" description="Disordered" evidence="2">
    <location>
        <begin position="108"/>
        <end position="160"/>
    </location>
</feature>
<accession>A0AAV9X360</accession>
<feature type="domain" description="RlpA-like protein double-psi beta-barrel" evidence="3">
    <location>
        <begin position="162"/>
        <end position="259"/>
    </location>
</feature>
<dbReference type="PANTHER" id="PTHR31836:SF28">
    <property type="entry name" value="SRCR DOMAIN-CONTAINING PROTEIN-RELATED"/>
    <property type="match status" value="1"/>
</dbReference>
<organism evidence="4 5">
    <name type="scientific">Orbilia ellipsospora</name>
    <dbReference type="NCBI Taxonomy" id="2528407"/>
    <lineage>
        <taxon>Eukaryota</taxon>
        <taxon>Fungi</taxon>
        <taxon>Dikarya</taxon>
        <taxon>Ascomycota</taxon>
        <taxon>Pezizomycotina</taxon>
        <taxon>Orbiliomycetes</taxon>
        <taxon>Orbiliales</taxon>
        <taxon>Orbiliaceae</taxon>
        <taxon>Orbilia</taxon>
    </lineage>
</organism>
<dbReference type="InterPro" id="IPR009009">
    <property type="entry name" value="RlpA-like_DPBB"/>
</dbReference>
<reference evidence="4 5" key="1">
    <citation type="submission" date="2019-10" db="EMBL/GenBank/DDBJ databases">
        <authorList>
            <person name="Palmer J.M."/>
        </authorList>
    </citation>
    <scope>NUCLEOTIDE SEQUENCE [LARGE SCALE GENOMIC DNA]</scope>
    <source>
        <strain evidence="4 5">TWF694</strain>
    </source>
</reference>
<protein>
    <recommendedName>
        <fullName evidence="3">RlpA-like protein double-psi beta-barrel domain-containing protein</fullName>
    </recommendedName>
</protein>
<dbReference type="Gene3D" id="2.40.40.10">
    <property type="entry name" value="RlpA-like domain"/>
    <property type="match status" value="1"/>
</dbReference>
<dbReference type="Pfam" id="PF03330">
    <property type="entry name" value="DPBB_1"/>
    <property type="match status" value="1"/>
</dbReference>
<dbReference type="InterPro" id="IPR036908">
    <property type="entry name" value="RlpA-like_sf"/>
</dbReference>
<feature type="compositionally biased region" description="Pro residues" evidence="2">
    <location>
        <begin position="110"/>
        <end position="125"/>
    </location>
</feature>
<evidence type="ECO:0000256" key="1">
    <source>
        <dbReference type="ARBA" id="ARBA00022729"/>
    </source>
</evidence>
<evidence type="ECO:0000313" key="4">
    <source>
        <dbReference type="EMBL" id="KAK6535157.1"/>
    </source>
</evidence>
<dbReference type="AlphaFoldDB" id="A0AAV9X360"/>
<dbReference type="Proteomes" id="UP001365542">
    <property type="component" value="Unassembled WGS sequence"/>
</dbReference>
<evidence type="ECO:0000259" key="3">
    <source>
        <dbReference type="Pfam" id="PF03330"/>
    </source>
</evidence>
<dbReference type="SUPFAM" id="SSF50685">
    <property type="entry name" value="Barwin-like endoglucanases"/>
    <property type="match status" value="1"/>
</dbReference>
<feature type="compositionally biased region" description="Polar residues" evidence="2">
    <location>
        <begin position="144"/>
        <end position="158"/>
    </location>
</feature>
<name>A0AAV9X360_9PEZI</name>
<dbReference type="InterPro" id="IPR051477">
    <property type="entry name" value="Expansin_CellWall"/>
</dbReference>
<evidence type="ECO:0000313" key="5">
    <source>
        <dbReference type="Proteomes" id="UP001365542"/>
    </source>
</evidence>
<evidence type="ECO:0000256" key="2">
    <source>
        <dbReference type="SAM" id="MobiDB-lite"/>
    </source>
</evidence>
<keyword evidence="1" id="KW-0732">Signal</keyword>
<gene>
    <name evidence="4" type="ORF">TWF694_001633</name>
</gene>
<dbReference type="PANTHER" id="PTHR31836">
    <property type="match status" value="1"/>
</dbReference>
<dbReference type="EMBL" id="JAVHJO010000010">
    <property type="protein sequence ID" value="KAK6535157.1"/>
    <property type="molecule type" value="Genomic_DNA"/>
</dbReference>
<dbReference type="CDD" id="cd22191">
    <property type="entry name" value="DPBB_RlpA_EXP_N-like"/>
    <property type="match status" value="1"/>
</dbReference>
<comment type="caution">
    <text evidence="4">The sequence shown here is derived from an EMBL/GenBank/DDBJ whole genome shotgun (WGS) entry which is preliminary data.</text>
</comment>
<sequence length="263" mass="28268">MRFPFLKVPSSDNASDTLIFTLWEQFVYENRNFVNENKDRPPYPTNSFENYKLGEVKMQFGYQAALALMALTEFVSAGNPVDMLQKRDAVVIVKQEVLQIVGYTSTVWVQPPPPSETPSPTPSPTPELVATTESVPEVEPVATPSAQPVQDAPSSGGTEYSGKATFYDAGLGSCGQTHSNEDMICALSKATMALTAGPNPNLNPKCGTKIRVKSDSNPTGIIVTIVDTCPGCAGPYDLDLTPAAFDLLGDQLAGVISITWEEV</sequence>
<proteinExistence type="predicted"/>
<keyword evidence="5" id="KW-1185">Reference proteome</keyword>